<evidence type="ECO:0000256" key="1">
    <source>
        <dbReference type="ARBA" id="ARBA00004953"/>
    </source>
</evidence>
<keyword evidence="3" id="KW-0169">Cobalamin biosynthesis</keyword>
<dbReference type="Gene3D" id="3.40.1010.10">
    <property type="entry name" value="Cobalt-precorrin-4 Transmethylase, Domain 1"/>
    <property type="match status" value="1"/>
</dbReference>
<keyword evidence="4 7" id="KW-0489">Methyltransferase</keyword>
<evidence type="ECO:0000313" key="10">
    <source>
        <dbReference type="Proteomes" id="UP000095255"/>
    </source>
</evidence>
<dbReference type="UniPathway" id="UPA00148"/>
<dbReference type="InterPro" id="IPR003043">
    <property type="entry name" value="Uropor_MeTrfase_CS"/>
</dbReference>
<accession>A0A1E5L3U3</accession>
<dbReference type="GO" id="GO:0046026">
    <property type="term" value="F:precorrin-4 C11-methyltransferase activity"/>
    <property type="evidence" value="ECO:0007669"/>
    <property type="project" value="InterPro"/>
</dbReference>
<evidence type="ECO:0000256" key="6">
    <source>
        <dbReference type="ARBA" id="ARBA00022691"/>
    </source>
</evidence>
<dbReference type="AlphaFoldDB" id="A0A1E5L3U3"/>
<evidence type="ECO:0000256" key="2">
    <source>
        <dbReference type="ARBA" id="ARBA00005879"/>
    </source>
</evidence>
<name>A0A1E5L3U3_9FIRM</name>
<proteinExistence type="inferred from homology"/>
<comment type="pathway">
    <text evidence="1">Cofactor biosynthesis; adenosylcobalamin biosynthesis.</text>
</comment>
<dbReference type="OrthoDB" id="9815856at2"/>
<organism evidence="9 10">
    <name type="scientific">Desulfuribacillus stibiiarsenatis</name>
    <dbReference type="NCBI Taxonomy" id="1390249"/>
    <lineage>
        <taxon>Bacteria</taxon>
        <taxon>Bacillati</taxon>
        <taxon>Bacillota</taxon>
        <taxon>Desulfuribacillia</taxon>
        <taxon>Desulfuribacillales</taxon>
        <taxon>Desulfuribacillaceae</taxon>
        <taxon>Desulfuribacillus</taxon>
    </lineage>
</organism>
<feature type="domain" description="Tetrapyrrole methylase" evidence="8">
    <location>
        <begin position="3"/>
        <end position="208"/>
    </location>
</feature>
<comment type="caution">
    <text evidence="9">The sequence shown here is derived from an EMBL/GenBank/DDBJ whole genome shotgun (WGS) entry which is preliminary data.</text>
</comment>
<dbReference type="STRING" id="1390249.BHU72_07945"/>
<protein>
    <submittedName>
        <fullName evidence="9">Precorrin-4 C(11)-methyltransferase</fullName>
    </submittedName>
</protein>
<sequence length="254" mass="27921">MSTVMFVGAGPGDIELITLKGLRALQSADIIIWAGSLINPEILTYAKKDAVIFNSATMNLQEIVGCIVDHYNKGYKVVRLHTGDPSIFGAIDEQIRELRRNNIPIEVIPGVSSFTAAAASIQKELTLPEVSQTIIISRISGKTPVPNKEDLALLSMHQATMCIFLSVHYIQEVVDKLLAGYPESTPIFVVEKASWPEQRIVKGTLNNIAEKVKEAEIKKTAMILVGNALNDELATCSLLYDQSFQHEFRTGVKL</sequence>
<dbReference type="SUPFAM" id="SSF53790">
    <property type="entry name" value="Tetrapyrrole methylase"/>
    <property type="match status" value="1"/>
</dbReference>
<keyword evidence="10" id="KW-1185">Reference proteome</keyword>
<dbReference type="InterPro" id="IPR006362">
    <property type="entry name" value="Cbl_synth_CobM/CibF"/>
</dbReference>
<dbReference type="Pfam" id="PF00590">
    <property type="entry name" value="TP_methylase"/>
    <property type="match status" value="1"/>
</dbReference>
<dbReference type="PANTHER" id="PTHR45790:SF4">
    <property type="entry name" value="COBALT-PRECORRIN-4 C(11)-METHYLTRANSFERASE"/>
    <property type="match status" value="1"/>
</dbReference>
<dbReference type="InterPro" id="IPR050161">
    <property type="entry name" value="Siro_Cobalamin_biosynth"/>
</dbReference>
<reference evidence="9 10" key="1">
    <citation type="submission" date="2016-09" db="EMBL/GenBank/DDBJ databases">
        <title>Desulfuribacillus arsenicus sp. nov., an obligately anaerobic, dissimilatory arsenic- and antimonate-reducing bacterium isolated from anoxic sediments.</title>
        <authorList>
            <person name="Abin C.A."/>
            <person name="Hollibaugh J.T."/>
        </authorList>
    </citation>
    <scope>NUCLEOTIDE SEQUENCE [LARGE SCALE GENOMIC DNA]</scope>
    <source>
        <strain evidence="9 10">MLFW-2</strain>
    </source>
</reference>
<comment type="similarity">
    <text evidence="2 7">Belongs to the precorrin methyltransferase family.</text>
</comment>
<dbReference type="EMBL" id="MJAT01000036">
    <property type="protein sequence ID" value="OEH84756.1"/>
    <property type="molecule type" value="Genomic_DNA"/>
</dbReference>
<evidence type="ECO:0000259" key="8">
    <source>
        <dbReference type="Pfam" id="PF00590"/>
    </source>
</evidence>
<dbReference type="InterPro" id="IPR000878">
    <property type="entry name" value="4pyrrol_Mease"/>
</dbReference>
<evidence type="ECO:0000256" key="7">
    <source>
        <dbReference type="RuleBase" id="RU003960"/>
    </source>
</evidence>
<dbReference type="Proteomes" id="UP000095255">
    <property type="component" value="Unassembled WGS sequence"/>
</dbReference>
<evidence type="ECO:0000313" key="9">
    <source>
        <dbReference type="EMBL" id="OEH84756.1"/>
    </source>
</evidence>
<keyword evidence="5 7" id="KW-0808">Transferase</keyword>
<gene>
    <name evidence="9" type="ORF">BHU72_07945</name>
</gene>
<dbReference type="CDD" id="cd11641">
    <property type="entry name" value="Precorrin-4_C11-MT"/>
    <property type="match status" value="1"/>
</dbReference>
<dbReference type="GO" id="GO:0009236">
    <property type="term" value="P:cobalamin biosynthetic process"/>
    <property type="evidence" value="ECO:0007669"/>
    <property type="project" value="UniProtKB-UniPathway"/>
</dbReference>
<evidence type="ECO:0000256" key="5">
    <source>
        <dbReference type="ARBA" id="ARBA00022679"/>
    </source>
</evidence>
<evidence type="ECO:0000256" key="3">
    <source>
        <dbReference type="ARBA" id="ARBA00022573"/>
    </source>
</evidence>
<dbReference type="GO" id="GO:0032259">
    <property type="term" value="P:methylation"/>
    <property type="evidence" value="ECO:0007669"/>
    <property type="project" value="UniProtKB-KW"/>
</dbReference>
<evidence type="ECO:0000256" key="4">
    <source>
        <dbReference type="ARBA" id="ARBA00022603"/>
    </source>
</evidence>
<dbReference type="Gene3D" id="3.30.950.10">
    <property type="entry name" value="Methyltransferase, Cobalt-precorrin-4 Transmethylase, Domain 2"/>
    <property type="match status" value="1"/>
</dbReference>
<dbReference type="InterPro" id="IPR035996">
    <property type="entry name" value="4pyrrol_Methylase_sf"/>
</dbReference>
<dbReference type="PROSITE" id="PS00839">
    <property type="entry name" value="SUMT_1"/>
    <property type="match status" value="1"/>
</dbReference>
<dbReference type="InterPro" id="IPR014776">
    <property type="entry name" value="4pyrrole_Mease_sub2"/>
</dbReference>
<dbReference type="RefSeq" id="WP_069702855.1">
    <property type="nucleotide sequence ID" value="NZ_MJAT01000036.1"/>
</dbReference>
<dbReference type="PROSITE" id="PS00840">
    <property type="entry name" value="SUMT_2"/>
    <property type="match status" value="1"/>
</dbReference>
<dbReference type="NCBIfam" id="TIGR01465">
    <property type="entry name" value="cobM_cbiF"/>
    <property type="match status" value="1"/>
</dbReference>
<keyword evidence="6" id="KW-0949">S-adenosyl-L-methionine</keyword>
<dbReference type="InterPro" id="IPR014777">
    <property type="entry name" value="4pyrrole_Mease_sub1"/>
</dbReference>
<dbReference type="PANTHER" id="PTHR45790">
    <property type="entry name" value="SIROHEME SYNTHASE-RELATED"/>
    <property type="match status" value="1"/>
</dbReference>